<accession>A0A7C4NNK9</accession>
<comment type="caution">
    <text evidence="5">The sequence shown here is derived from an EMBL/GenBank/DDBJ whole genome shotgun (WGS) entry which is preliminary data.</text>
</comment>
<gene>
    <name evidence="5" type="ORF">ENU08_07880</name>
    <name evidence="4" type="ORF">ENU41_08165</name>
</gene>
<feature type="domain" description="Phosphoribosyltransferase" evidence="3">
    <location>
        <begin position="107"/>
        <end position="225"/>
    </location>
</feature>
<dbReference type="GO" id="GO:0006166">
    <property type="term" value="P:purine ribonucleoside salvage"/>
    <property type="evidence" value="ECO:0007669"/>
    <property type="project" value="UniProtKB-KW"/>
</dbReference>
<proteinExistence type="predicted"/>
<dbReference type="AlphaFoldDB" id="A0A7C4NNK9"/>
<dbReference type="EMBL" id="DTCK01000042">
    <property type="protein sequence ID" value="HGQ36628.1"/>
    <property type="molecule type" value="Genomic_DNA"/>
</dbReference>
<dbReference type="PANTHER" id="PTHR43864">
    <property type="entry name" value="HYPOXANTHINE/GUANINE PHOSPHORIBOSYLTRANSFERASE"/>
    <property type="match status" value="1"/>
</dbReference>
<sequence length="236" mass="27262">MTNFKRFKRNEKIKVMKILRALNYIYSLRHLESLLEIPYQSLWKYINMLSIPSDEVTANILAKLNELKLIDQTINDFMSMHKNNVHELVSDIGLLSLYALKLEDDLRDQDIDIIIPISGDSIPFATILAWELGLKMCIPFFDTKKVEDSKIRVTWYHSHYNNIELFIISTTCVDDLNVLLADTVLDDVEKLKAILHLLKSGNSKLKGVVTVYIGKDCLNFIEKHPLQSVTYYIAVI</sequence>
<dbReference type="InterPro" id="IPR029057">
    <property type="entry name" value="PRTase-like"/>
</dbReference>
<name>A0A7C4NNK9_9CREN</name>
<dbReference type="InterPro" id="IPR000836">
    <property type="entry name" value="PRTase_dom"/>
</dbReference>
<organism evidence="5">
    <name type="scientific">Ignisphaera aggregans</name>
    <dbReference type="NCBI Taxonomy" id="334771"/>
    <lineage>
        <taxon>Archaea</taxon>
        <taxon>Thermoproteota</taxon>
        <taxon>Thermoprotei</taxon>
        <taxon>Desulfurococcales</taxon>
        <taxon>Desulfurococcaceae</taxon>
        <taxon>Ignisphaera</taxon>
    </lineage>
</organism>
<evidence type="ECO:0000256" key="2">
    <source>
        <dbReference type="ARBA" id="ARBA00022726"/>
    </source>
</evidence>
<keyword evidence="1" id="KW-0808">Transferase</keyword>
<dbReference type="EMBL" id="DTBD01000070">
    <property type="protein sequence ID" value="HGQ65147.1"/>
    <property type="molecule type" value="Genomic_DNA"/>
</dbReference>
<keyword evidence="2" id="KW-0660">Purine salvage</keyword>
<dbReference type="PANTHER" id="PTHR43864:SF1">
    <property type="entry name" value="XANTHINE PHOSPHORIBOSYLTRANSFERASE"/>
    <property type="match status" value="1"/>
</dbReference>
<dbReference type="Pfam" id="PF00156">
    <property type="entry name" value="Pribosyltran"/>
    <property type="match status" value="1"/>
</dbReference>
<evidence type="ECO:0000313" key="5">
    <source>
        <dbReference type="EMBL" id="HGQ65147.1"/>
    </source>
</evidence>
<protein>
    <recommendedName>
        <fullName evidence="3">Phosphoribosyltransferase domain-containing protein</fullName>
    </recommendedName>
</protein>
<evidence type="ECO:0000259" key="3">
    <source>
        <dbReference type="Pfam" id="PF00156"/>
    </source>
</evidence>
<dbReference type="Gene3D" id="3.40.50.2020">
    <property type="match status" value="1"/>
</dbReference>
<reference evidence="5" key="1">
    <citation type="journal article" date="2020" name="mSystems">
        <title>Genome- and Community-Level Interaction Insights into Carbon Utilization and Element Cycling Functions of Hydrothermarchaeota in Hydrothermal Sediment.</title>
        <authorList>
            <person name="Zhou Z."/>
            <person name="Liu Y."/>
            <person name="Xu W."/>
            <person name="Pan J."/>
            <person name="Luo Z.H."/>
            <person name="Li M."/>
        </authorList>
    </citation>
    <scope>NUCLEOTIDE SEQUENCE [LARGE SCALE GENOMIC DNA]</scope>
    <source>
        <strain evidence="5">SpSt-637</strain>
        <strain evidence="4">SpSt-667</strain>
    </source>
</reference>
<dbReference type="GO" id="GO:0016740">
    <property type="term" value="F:transferase activity"/>
    <property type="evidence" value="ECO:0007669"/>
    <property type="project" value="UniProtKB-KW"/>
</dbReference>
<evidence type="ECO:0000313" key="4">
    <source>
        <dbReference type="EMBL" id="HGQ36628.1"/>
    </source>
</evidence>
<dbReference type="InterPro" id="IPR050118">
    <property type="entry name" value="Pur/Pyrimidine_PRTase"/>
</dbReference>
<evidence type="ECO:0000256" key="1">
    <source>
        <dbReference type="ARBA" id="ARBA00022679"/>
    </source>
</evidence>
<dbReference type="SUPFAM" id="SSF53271">
    <property type="entry name" value="PRTase-like"/>
    <property type="match status" value="1"/>
</dbReference>